<dbReference type="KEGG" id="mass:CR152_19265"/>
<evidence type="ECO:0000313" key="2">
    <source>
        <dbReference type="Proteomes" id="UP000229897"/>
    </source>
</evidence>
<gene>
    <name evidence="1" type="ORF">CR152_19265</name>
</gene>
<name>A0A2D2DN64_9BURK</name>
<dbReference type="RefSeq" id="WP_099877298.1">
    <property type="nucleotide sequence ID" value="NZ_CP024608.1"/>
</dbReference>
<protein>
    <submittedName>
        <fullName evidence="1">Uncharacterized protein</fullName>
    </submittedName>
</protein>
<sequence length="59" mass="6340">MKKIIAELSREAVANVAGGATLSEKLVKVRDWDATVIEGCCSQGCCPEPKDDDSDNGWE</sequence>
<dbReference type="EMBL" id="CP024608">
    <property type="protein sequence ID" value="ATQ76429.1"/>
    <property type="molecule type" value="Genomic_DNA"/>
</dbReference>
<evidence type="ECO:0000313" key="1">
    <source>
        <dbReference type="EMBL" id="ATQ76429.1"/>
    </source>
</evidence>
<accession>A0A2D2DN64</accession>
<organism evidence="1 2">
    <name type="scientific">Massilia violaceinigra</name>
    <dbReference type="NCBI Taxonomy" id="2045208"/>
    <lineage>
        <taxon>Bacteria</taxon>
        <taxon>Pseudomonadati</taxon>
        <taxon>Pseudomonadota</taxon>
        <taxon>Betaproteobacteria</taxon>
        <taxon>Burkholderiales</taxon>
        <taxon>Oxalobacteraceae</taxon>
        <taxon>Telluria group</taxon>
        <taxon>Massilia</taxon>
    </lineage>
</organism>
<reference evidence="1" key="1">
    <citation type="submission" date="2017-10" db="EMBL/GenBank/DDBJ databases">
        <title>Massilia psychrophilum sp. nov., a novel purple-pigmented bacterium isolated from Tianshan glacier, Xinjiang Municipality, China.</title>
        <authorList>
            <person name="Wang H."/>
        </authorList>
    </citation>
    <scope>NUCLEOTIDE SEQUENCE [LARGE SCALE GENOMIC DNA]</scope>
    <source>
        <strain evidence="1">B2</strain>
    </source>
</reference>
<dbReference type="AlphaFoldDB" id="A0A2D2DN64"/>
<keyword evidence="2" id="KW-1185">Reference proteome</keyword>
<dbReference type="Proteomes" id="UP000229897">
    <property type="component" value="Chromosome"/>
</dbReference>
<proteinExistence type="predicted"/>